<comment type="caution">
    <text evidence="1">The sequence shown here is derived from an EMBL/GenBank/DDBJ whole genome shotgun (WGS) entry which is preliminary data.</text>
</comment>
<protein>
    <submittedName>
        <fullName evidence="1">Uncharacterized protein</fullName>
    </submittedName>
</protein>
<dbReference type="Proteomes" id="UP001152622">
    <property type="component" value="Chromosome 3"/>
</dbReference>
<dbReference type="AlphaFoldDB" id="A0A9Q1J8H6"/>
<organism evidence="1 2">
    <name type="scientific">Synaphobranchus kaupii</name>
    <name type="common">Kaup's arrowtooth eel</name>
    <dbReference type="NCBI Taxonomy" id="118154"/>
    <lineage>
        <taxon>Eukaryota</taxon>
        <taxon>Metazoa</taxon>
        <taxon>Chordata</taxon>
        <taxon>Craniata</taxon>
        <taxon>Vertebrata</taxon>
        <taxon>Euteleostomi</taxon>
        <taxon>Actinopterygii</taxon>
        <taxon>Neopterygii</taxon>
        <taxon>Teleostei</taxon>
        <taxon>Anguilliformes</taxon>
        <taxon>Synaphobranchidae</taxon>
        <taxon>Synaphobranchus</taxon>
    </lineage>
</organism>
<keyword evidence="2" id="KW-1185">Reference proteome</keyword>
<accession>A0A9Q1J8H6</accession>
<dbReference type="EMBL" id="JAINUF010000003">
    <property type="protein sequence ID" value="KAJ8371133.1"/>
    <property type="molecule type" value="Genomic_DNA"/>
</dbReference>
<name>A0A9Q1J8H6_SYNKA</name>
<gene>
    <name evidence="1" type="ORF">SKAU_G00111610</name>
</gene>
<reference evidence="1" key="1">
    <citation type="journal article" date="2023" name="Science">
        <title>Genome structures resolve the early diversification of teleost fishes.</title>
        <authorList>
            <person name="Parey E."/>
            <person name="Louis A."/>
            <person name="Montfort J."/>
            <person name="Bouchez O."/>
            <person name="Roques C."/>
            <person name="Iampietro C."/>
            <person name="Lluch J."/>
            <person name="Castinel A."/>
            <person name="Donnadieu C."/>
            <person name="Desvignes T."/>
            <person name="Floi Bucao C."/>
            <person name="Jouanno E."/>
            <person name="Wen M."/>
            <person name="Mejri S."/>
            <person name="Dirks R."/>
            <person name="Jansen H."/>
            <person name="Henkel C."/>
            <person name="Chen W.J."/>
            <person name="Zahm M."/>
            <person name="Cabau C."/>
            <person name="Klopp C."/>
            <person name="Thompson A.W."/>
            <person name="Robinson-Rechavi M."/>
            <person name="Braasch I."/>
            <person name="Lecointre G."/>
            <person name="Bobe J."/>
            <person name="Postlethwait J.H."/>
            <person name="Berthelot C."/>
            <person name="Roest Crollius H."/>
            <person name="Guiguen Y."/>
        </authorList>
    </citation>
    <scope>NUCLEOTIDE SEQUENCE</scope>
    <source>
        <strain evidence="1">WJC10195</strain>
    </source>
</reference>
<sequence length="135" mass="14459">MRCFSQAAVWYVSIRALHPACGLRLASRGAALRDHRAGREALPVGLCGAGGRGGAGRVRRQSDALFCMSAAETPNASGAGDAQVSVGVFQLREELRKGTDDRKAVSSIQLIKKVVIRDGEELWRKAPPPQFRSGD</sequence>
<evidence type="ECO:0000313" key="1">
    <source>
        <dbReference type="EMBL" id="KAJ8371133.1"/>
    </source>
</evidence>
<proteinExistence type="predicted"/>
<evidence type="ECO:0000313" key="2">
    <source>
        <dbReference type="Proteomes" id="UP001152622"/>
    </source>
</evidence>